<name>A0A914C6D7_9BILA</name>
<feature type="region of interest" description="Disordered" evidence="1">
    <location>
        <begin position="229"/>
        <end position="252"/>
    </location>
</feature>
<proteinExistence type="predicted"/>
<dbReference type="WBParaSite" id="ACRNAN_Path_317.g1222.t1">
    <property type="protein sequence ID" value="ACRNAN_Path_317.g1222.t1"/>
    <property type="gene ID" value="ACRNAN_Path_317.g1222"/>
</dbReference>
<accession>A0A914C6D7</accession>
<dbReference type="Proteomes" id="UP000887540">
    <property type="component" value="Unplaced"/>
</dbReference>
<feature type="region of interest" description="Disordered" evidence="1">
    <location>
        <begin position="1"/>
        <end position="20"/>
    </location>
</feature>
<protein>
    <submittedName>
        <fullName evidence="3">Uncharacterized protein</fullName>
    </submittedName>
</protein>
<evidence type="ECO:0000313" key="3">
    <source>
        <dbReference type="WBParaSite" id="ACRNAN_Path_317.g1222.t1"/>
    </source>
</evidence>
<reference evidence="3" key="1">
    <citation type="submission" date="2022-11" db="UniProtKB">
        <authorList>
            <consortium name="WormBaseParasite"/>
        </authorList>
    </citation>
    <scope>IDENTIFICATION</scope>
</reference>
<evidence type="ECO:0000313" key="2">
    <source>
        <dbReference type="Proteomes" id="UP000887540"/>
    </source>
</evidence>
<keyword evidence="2" id="KW-1185">Reference proteome</keyword>
<organism evidence="2 3">
    <name type="scientific">Acrobeloides nanus</name>
    <dbReference type="NCBI Taxonomy" id="290746"/>
    <lineage>
        <taxon>Eukaryota</taxon>
        <taxon>Metazoa</taxon>
        <taxon>Ecdysozoa</taxon>
        <taxon>Nematoda</taxon>
        <taxon>Chromadorea</taxon>
        <taxon>Rhabditida</taxon>
        <taxon>Tylenchina</taxon>
        <taxon>Cephalobomorpha</taxon>
        <taxon>Cephaloboidea</taxon>
        <taxon>Cephalobidae</taxon>
        <taxon>Acrobeloides</taxon>
    </lineage>
</organism>
<evidence type="ECO:0000256" key="1">
    <source>
        <dbReference type="SAM" id="MobiDB-lite"/>
    </source>
</evidence>
<dbReference type="AlphaFoldDB" id="A0A914C6D7"/>
<sequence>MEKHNQYLIGTGPRAGYGTEQPNVNWNPAPNHSQMQATTYYHPLQRLTLVPAPQQHYFSQMEQHNQDWLGTGLRAGYGIEQGQQNMNWIPASNYNQATTHYHPPQRLTFVPAPQQHYVPPMEQHNQGWTGTDPRARYETEQPNWNPAPNYSQMQAATNYQPPQQSTLVPAPQQHYFPQVKQHNQGWPGTGPKAGYGTELGQQNMNCISDQIHNQMQAMETTSNITNHPAPINHPSTSASQVSHKKRKGRPRLSDEILGKKSIKTRDYNKKQRDHAQLATKVIENLDSFCEEDRALIKRFEAEIDNANRNQGPDPTHE</sequence>